<evidence type="ECO:0000313" key="2">
    <source>
        <dbReference type="Proteomes" id="UP000001116"/>
    </source>
</evidence>
<dbReference type="HOGENOM" id="CLU_150717_0_0_11"/>
<organism evidence="1 2">
    <name type="scientific">Kineococcus radiotolerans (strain ATCC BAA-149 / DSM 14245 / SRS30216)</name>
    <dbReference type="NCBI Taxonomy" id="266940"/>
    <lineage>
        <taxon>Bacteria</taxon>
        <taxon>Bacillati</taxon>
        <taxon>Actinomycetota</taxon>
        <taxon>Actinomycetes</taxon>
        <taxon>Kineosporiales</taxon>
        <taxon>Kineosporiaceae</taxon>
        <taxon>Kineococcus</taxon>
    </lineage>
</organism>
<dbReference type="eggNOG" id="ENOG5033FJ8">
    <property type="taxonomic scope" value="Bacteria"/>
</dbReference>
<dbReference type="EMBL" id="CP000750">
    <property type="protein sequence ID" value="ABS04641.1"/>
    <property type="molecule type" value="Genomic_DNA"/>
</dbReference>
<dbReference type="Proteomes" id="UP000001116">
    <property type="component" value="Chromosome"/>
</dbReference>
<name>A6WCV2_KINRD</name>
<sequence>MDPRRLALPLAALVLAACGSGGGGSASSTDCSLDGCTITFPRGEGSAEVSVLGVEARLDGVSGGTADLTVAGQDVSLDVGTSTEVGGLTVGVESVSDTEVVVRVTR</sequence>
<proteinExistence type="predicted"/>
<dbReference type="PROSITE" id="PS51257">
    <property type="entry name" value="PROKAR_LIPOPROTEIN"/>
    <property type="match status" value="1"/>
</dbReference>
<evidence type="ECO:0008006" key="3">
    <source>
        <dbReference type="Google" id="ProtNLM"/>
    </source>
</evidence>
<reference evidence="2" key="1">
    <citation type="journal article" date="2008" name="PLoS ONE">
        <title>Survival in nuclear waste, extreme resistance, and potential applications gleaned from the genome sequence of Kineococcus radiotolerans SRS30216.</title>
        <authorList>
            <person name="Bagwell C.E."/>
            <person name="Bhat S."/>
            <person name="Hawkins G.M."/>
            <person name="Smith B.W."/>
            <person name="Biswas T."/>
            <person name="Hoover T.R."/>
            <person name="Saunders E."/>
            <person name="Han C.S."/>
            <person name="Tsodikov O.V."/>
            <person name="Shimkets L.J."/>
        </authorList>
    </citation>
    <scope>NUCLEOTIDE SEQUENCE [LARGE SCALE GENOMIC DNA]</scope>
    <source>
        <strain evidence="2">ATCC BAA-149 / DSM 14245 / SRS30216</strain>
    </source>
</reference>
<dbReference type="OrthoDB" id="3482166at2"/>
<dbReference type="STRING" id="266940.Krad_3177"/>
<evidence type="ECO:0000313" key="1">
    <source>
        <dbReference type="EMBL" id="ABS04641.1"/>
    </source>
</evidence>
<keyword evidence="2" id="KW-1185">Reference proteome</keyword>
<dbReference type="AlphaFoldDB" id="A6WCV2"/>
<dbReference type="KEGG" id="kra:Krad_3177"/>
<protein>
    <recommendedName>
        <fullName evidence="3">Lipoprotein</fullName>
    </recommendedName>
</protein>
<dbReference type="RefSeq" id="WP_012087106.1">
    <property type="nucleotide sequence ID" value="NC_009664.2"/>
</dbReference>
<gene>
    <name evidence="1" type="ordered locus">Krad_3177</name>
</gene>
<accession>A6WCV2</accession>